<dbReference type="InterPro" id="IPR023214">
    <property type="entry name" value="HAD_sf"/>
</dbReference>
<gene>
    <name evidence="1" type="ORF">Csp1_26610</name>
</gene>
<dbReference type="InterPro" id="IPR051806">
    <property type="entry name" value="HAD-like_SPP"/>
</dbReference>
<dbReference type="Proteomes" id="UP000247696">
    <property type="component" value="Chromosome"/>
</dbReference>
<protein>
    <submittedName>
        <fullName evidence="1">Phosphorylated carbohydrates phosphatase</fullName>
        <ecNumber evidence="1">3.1.3.-</ecNumber>
    </submittedName>
</protein>
<dbReference type="InterPro" id="IPR006439">
    <property type="entry name" value="HAD-SF_hydro_IA"/>
</dbReference>
<dbReference type="CDD" id="cd07505">
    <property type="entry name" value="HAD_BPGM-like"/>
    <property type="match status" value="1"/>
</dbReference>
<dbReference type="InterPro" id="IPR036412">
    <property type="entry name" value="HAD-like_sf"/>
</dbReference>
<dbReference type="InterPro" id="IPR023198">
    <property type="entry name" value="PGP-like_dom2"/>
</dbReference>
<dbReference type="RefSeq" id="WP_162620287.1">
    <property type="nucleotide sequence ID" value="NZ_CP024988.1"/>
</dbReference>
<dbReference type="PANTHER" id="PTHR43481:SF4">
    <property type="entry name" value="GLYCEROL-1-PHOSPHATE PHOSPHOHYDROLASE 1-RELATED"/>
    <property type="match status" value="1"/>
</dbReference>
<dbReference type="SFLD" id="SFLDG01129">
    <property type="entry name" value="C1.5:_HAD__Beta-PGM__Phosphata"/>
    <property type="match status" value="1"/>
</dbReference>
<dbReference type="KEGG" id="cpre:Csp1_26610"/>
<dbReference type="InterPro" id="IPR041492">
    <property type="entry name" value="HAD_2"/>
</dbReference>
<dbReference type="PANTHER" id="PTHR43481">
    <property type="entry name" value="FRUCTOSE-1-PHOSPHATE PHOSPHATASE"/>
    <property type="match status" value="1"/>
</dbReference>
<sequence length="219" mass="23461">MPLPEAVFFDFDGTLIDTEHLYAIAGGELVTASGHEWTQAHIDAAVGTALDDFAVQLQDAGVRKREEEIIGHVVDRVNDMIVTEDVWRQGAVELLQSVAGSGVPFGLVTMGYRETVDRVLDRTGVPEFPVIVTGDTVTRGKPHPEAYLRAAEALGVDPAASVALEDSVLGLTAAGAAGMRRIAVPPTGGLPEELFDVWWPSLVGRSMEDVTEAFLRGRV</sequence>
<proteinExistence type="predicted"/>
<dbReference type="Pfam" id="PF13419">
    <property type="entry name" value="HAD_2"/>
    <property type="match status" value="1"/>
</dbReference>
<dbReference type="GO" id="GO:0050308">
    <property type="term" value="F:sugar-phosphatase activity"/>
    <property type="evidence" value="ECO:0007669"/>
    <property type="project" value="TreeGrafter"/>
</dbReference>
<keyword evidence="2" id="KW-1185">Reference proteome</keyword>
<dbReference type="AlphaFoldDB" id="A0A2Z3YXY2"/>
<accession>A0A2Z3YXY2</accession>
<dbReference type="SFLD" id="SFLDS00003">
    <property type="entry name" value="Haloacid_Dehalogenase"/>
    <property type="match status" value="1"/>
</dbReference>
<dbReference type="NCBIfam" id="TIGR01549">
    <property type="entry name" value="HAD-SF-IA-v1"/>
    <property type="match status" value="1"/>
</dbReference>
<dbReference type="Gene3D" id="1.10.150.240">
    <property type="entry name" value="Putative phosphatase, domain 2"/>
    <property type="match status" value="1"/>
</dbReference>
<evidence type="ECO:0000313" key="2">
    <source>
        <dbReference type="Proteomes" id="UP000247696"/>
    </source>
</evidence>
<evidence type="ECO:0000313" key="1">
    <source>
        <dbReference type="EMBL" id="AWT27404.1"/>
    </source>
</evidence>
<dbReference type="PRINTS" id="PR00413">
    <property type="entry name" value="HADHALOGNASE"/>
</dbReference>
<dbReference type="EMBL" id="CP024988">
    <property type="protein sequence ID" value="AWT27404.1"/>
    <property type="molecule type" value="Genomic_DNA"/>
</dbReference>
<dbReference type="NCBIfam" id="TIGR01509">
    <property type="entry name" value="HAD-SF-IA-v3"/>
    <property type="match status" value="1"/>
</dbReference>
<organism evidence="1 2">
    <name type="scientific">Corynebacterium provencense</name>
    <dbReference type="NCBI Taxonomy" id="1737425"/>
    <lineage>
        <taxon>Bacteria</taxon>
        <taxon>Bacillati</taxon>
        <taxon>Actinomycetota</taxon>
        <taxon>Actinomycetes</taxon>
        <taxon>Mycobacteriales</taxon>
        <taxon>Corynebacteriaceae</taxon>
        <taxon>Corynebacterium</taxon>
    </lineage>
</organism>
<dbReference type="EC" id="3.1.3.-" evidence="1"/>
<keyword evidence="1" id="KW-0378">Hydrolase</keyword>
<name>A0A2Z3YXY2_9CORY</name>
<reference evidence="2" key="1">
    <citation type="submission" date="2017-11" db="EMBL/GenBank/DDBJ databases">
        <title>Otitis media/interna in a cat caused by the recently described species Corynebacterium provencense.</title>
        <authorList>
            <person name="Kittl S."/>
            <person name="Brodard I."/>
            <person name="Rychener L."/>
            <person name="Jores J."/>
            <person name="Roosje P."/>
            <person name="Gobeli Brawand S."/>
        </authorList>
    </citation>
    <scope>NUCLEOTIDE SEQUENCE [LARGE SCALE GENOMIC DNA]</scope>
    <source>
        <strain evidence="2">17KM38</strain>
    </source>
</reference>
<dbReference type="SUPFAM" id="SSF56784">
    <property type="entry name" value="HAD-like"/>
    <property type="match status" value="1"/>
</dbReference>
<dbReference type="STRING" id="1737425.GCA_900049755_01687"/>
<dbReference type="Gene3D" id="3.40.50.1000">
    <property type="entry name" value="HAD superfamily/HAD-like"/>
    <property type="match status" value="1"/>
</dbReference>